<evidence type="ECO:0000259" key="3">
    <source>
        <dbReference type="Pfam" id="PF25137"/>
    </source>
</evidence>
<dbReference type="InterPro" id="IPR056798">
    <property type="entry name" value="ADH_Fe_C"/>
</dbReference>
<feature type="domain" description="Fe-containing alcohol dehydrogenase-like C-terminal" evidence="3">
    <location>
        <begin position="191"/>
        <end position="391"/>
    </location>
</feature>
<protein>
    <submittedName>
        <fullName evidence="4">Iron-containing alcohol dehydrogenase</fullName>
        <ecNumber evidence="4">1.1.1.-</ecNumber>
    </submittedName>
</protein>
<evidence type="ECO:0000313" key="5">
    <source>
        <dbReference type="Proteomes" id="UP001559623"/>
    </source>
</evidence>
<keyword evidence="5" id="KW-1185">Reference proteome</keyword>
<dbReference type="SUPFAM" id="SSF56796">
    <property type="entry name" value="Dehydroquinate synthase-like"/>
    <property type="match status" value="1"/>
</dbReference>
<dbReference type="Gene3D" id="1.20.1090.10">
    <property type="entry name" value="Dehydroquinate synthase-like - alpha domain"/>
    <property type="match status" value="1"/>
</dbReference>
<dbReference type="InterPro" id="IPR001670">
    <property type="entry name" value="ADH_Fe/GldA"/>
</dbReference>
<dbReference type="PANTHER" id="PTHR43633">
    <property type="entry name" value="ALCOHOL DEHYDROGENASE YQHD"/>
    <property type="match status" value="1"/>
</dbReference>
<dbReference type="PANTHER" id="PTHR43633:SF1">
    <property type="entry name" value="ALCOHOL DEHYDROGENASE YQHD"/>
    <property type="match status" value="1"/>
</dbReference>
<dbReference type="Pfam" id="PF00465">
    <property type="entry name" value="Fe-ADH"/>
    <property type="match status" value="1"/>
</dbReference>
<dbReference type="GO" id="GO:0016491">
    <property type="term" value="F:oxidoreductase activity"/>
    <property type="evidence" value="ECO:0007669"/>
    <property type="project" value="UniProtKB-KW"/>
</dbReference>
<accession>A0ABV3X7K9</accession>
<dbReference type="RefSeq" id="WP_368847517.1">
    <property type="nucleotide sequence ID" value="NZ_CP194411.1"/>
</dbReference>
<dbReference type="InterPro" id="IPR044731">
    <property type="entry name" value="BDH-like"/>
</dbReference>
<proteinExistence type="predicted"/>
<dbReference type="Pfam" id="PF25137">
    <property type="entry name" value="ADH_Fe_C"/>
    <property type="match status" value="1"/>
</dbReference>
<name>A0ABV3X7K9_9FIRM</name>
<keyword evidence="1 4" id="KW-0560">Oxidoreductase</keyword>
<feature type="domain" description="Alcohol dehydrogenase iron-type/glycerol dehydrogenase GldA" evidence="2">
    <location>
        <begin position="9"/>
        <end position="179"/>
    </location>
</feature>
<sequence>MQEFSFCCPTEIVFGRGTEERTAELLKKYGAHRVFVIYGGGSVVRSGLLARVERVITANGLAFRVMGGVRPNPRLSLAREAIREAISFEADFILAVGGGSVIDTAKAVAHGTANPQTDIWEFWEGKAKLEKSLPIGVVLTLPAAGSETSDSAVLTNEEAGKKGGLHTPLNQPAFAILNPELAFTLSSPQLAAGIADIIMHTLERYMTHVDGNELTDRIAETLLSNVVKYAPVVLAHHKDYEAMSEIMWSGTLSHCGLTGLGRPKDFSVHKLGHALSARYDTNHGESLTALWASWARAVYEKRPERFARYAEKVWDVDAGSPEERARAGIRKTEEFFRSLKLPVSLGELPSGVLDKAALKALADNVTDGGKKTVGSFRPVDKALALQIYEAANH</sequence>
<gene>
    <name evidence="4" type="ORF">QCO44_09120</name>
</gene>
<evidence type="ECO:0000313" key="4">
    <source>
        <dbReference type="EMBL" id="MEX5285790.1"/>
    </source>
</evidence>
<dbReference type="Gene3D" id="3.40.50.1970">
    <property type="match status" value="1"/>
</dbReference>
<organism evidence="4 5">
    <name type="scientific">Selenomonas sputigena</name>
    <dbReference type="NCBI Taxonomy" id="69823"/>
    <lineage>
        <taxon>Bacteria</taxon>
        <taxon>Bacillati</taxon>
        <taxon>Bacillota</taxon>
        <taxon>Negativicutes</taxon>
        <taxon>Selenomonadales</taxon>
        <taxon>Selenomonadaceae</taxon>
        <taxon>Selenomonas</taxon>
    </lineage>
</organism>
<evidence type="ECO:0000259" key="2">
    <source>
        <dbReference type="Pfam" id="PF00465"/>
    </source>
</evidence>
<dbReference type="Proteomes" id="UP001559623">
    <property type="component" value="Unassembled WGS sequence"/>
</dbReference>
<dbReference type="EC" id="1.1.1.-" evidence="4"/>
<evidence type="ECO:0000256" key="1">
    <source>
        <dbReference type="ARBA" id="ARBA00023002"/>
    </source>
</evidence>
<reference evidence="4 5" key="1">
    <citation type="submission" date="2023-04" db="EMBL/GenBank/DDBJ databases">
        <title>Genome Sequence of Selenomonas sputigena ATCC 33150.</title>
        <authorList>
            <person name="Miller D.P."/>
            <person name="Anvari S."/>
            <person name="Polson S.W."/>
            <person name="Macdonald M."/>
            <person name="Mcdowell J.V."/>
        </authorList>
    </citation>
    <scope>NUCLEOTIDE SEQUENCE [LARGE SCALE GENOMIC DNA]</scope>
    <source>
        <strain evidence="4 5">ATCC 33150</strain>
    </source>
</reference>
<dbReference type="EMBL" id="JARVLH010000006">
    <property type="protein sequence ID" value="MEX5285790.1"/>
    <property type="molecule type" value="Genomic_DNA"/>
</dbReference>
<comment type="caution">
    <text evidence="4">The sequence shown here is derived from an EMBL/GenBank/DDBJ whole genome shotgun (WGS) entry which is preliminary data.</text>
</comment>
<dbReference type="CDD" id="cd08187">
    <property type="entry name" value="BDH"/>
    <property type="match status" value="1"/>
</dbReference>